<evidence type="ECO:0000313" key="3">
    <source>
        <dbReference type="Proteomes" id="UP000319257"/>
    </source>
</evidence>
<dbReference type="Proteomes" id="UP000319257">
    <property type="component" value="Unassembled WGS sequence"/>
</dbReference>
<feature type="region of interest" description="Disordered" evidence="1">
    <location>
        <begin position="439"/>
        <end position="609"/>
    </location>
</feature>
<evidence type="ECO:0000256" key="1">
    <source>
        <dbReference type="SAM" id="MobiDB-lite"/>
    </source>
</evidence>
<feature type="compositionally biased region" description="Basic and acidic residues" evidence="1">
    <location>
        <begin position="246"/>
        <end position="271"/>
    </location>
</feature>
<feature type="region of interest" description="Disordered" evidence="1">
    <location>
        <begin position="178"/>
        <end position="197"/>
    </location>
</feature>
<feature type="compositionally biased region" description="Polar residues" evidence="1">
    <location>
        <begin position="399"/>
        <end position="411"/>
    </location>
</feature>
<feature type="compositionally biased region" description="Polar residues" evidence="1">
    <location>
        <begin position="17"/>
        <end position="31"/>
    </location>
</feature>
<dbReference type="InParanoid" id="A0A507BB24"/>
<name>A0A507BB24_9PEZI</name>
<feature type="compositionally biased region" description="Low complexity" evidence="1">
    <location>
        <begin position="58"/>
        <end position="72"/>
    </location>
</feature>
<dbReference type="EMBL" id="SKBQ01000031">
    <property type="protein sequence ID" value="TPX13800.1"/>
    <property type="molecule type" value="Genomic_DNA"/>
</dbReference>
<protein>
    <recommendedName>
        <fullName evidence="4">LIM zinc-binding domain-containing protein</fullName>
    </recommendedName>
</protein>
<dbReference type="RefSeq" id="XP_030995511.1">
    <property type="nucleotide sequence ID" value="XM_031140299.1"/>
</dbReference>
<gene>
    <name evidence="2" type="ORF">E0L32_005744</name>
</gene>
<feature type="region of interest" description="Disordered" evidence="1">
    <location>
        <begin position="246"/>
        <end position="288"/>
    </location>
</feature>
<dbReference type="STRING" id="1093900.A0A507BB24"/>
<feature type="region of interest" description="Disordered" evidence="1">
    <location>
        <begin position="365"/>
        <end position="412"/>
    </location>
</feature>
<keyword evidence="3" id="KW-1185">Reference proteome</keyword>
<reference evidence="2 3" key="1">
    <citation type="submission" date="2019-06" db="EMBL/GenBank/DDBJ databases">
        <title>Draft genome sequence of the filamentous fungus Phialemoniopsis curvata isolated from diesel fuel.</title>
        <authorList>
            <person name="Varaljay V.A."/>
            <person name="Lyon W.J."/>
            <person name="Crouch A.L."/>
            <person name="Drake C.E."/>
            <person name="Hollomon J.M."/>
            <person name="Nadeau L.J."/>
            <person name="Nunn H.S."/>
            <person name="Stevenson B.S."/>
            <person name="Bojanowski C.L."/>
            <person name="Crookes-Goodson W.J."/>
        </authorList>
    </citation>
    <scope>NUCLEOTIDE SEQUENCE [LARGE SCALE GENOMIC DNA]</scope>
    <source>
        <strain evidence="2 3">D216</strain>
    </source>
</reference>
<organism evidence="2 3">
    <name type="scientific">Thyridium curvatum</name>
    <dbReference type="NCBI Taxonomy" id="1093900"/>
    <lineage>
        <taxon>Eukaryota</taxon>
        <taxon>Fungi</taxon>
        <taxon>Dikarya</taxon>
        <taxon>Ascomycota</taxon>
        <taxon>Pezizomycotina</taxon>
        <taxon>Sordariomycetes</taxon>
        <taxon>Sordariomycetidae</taxon>
        <taxon>Thyridiales</taxon>
        <taxon>Thyridiaceae</taxon>
        <taxon>Thyridium</taxon>
    </lineage>
</organism>
<dbReference type="GeneID" id="41973191"/>
<feature type="compositionally biased region" description="Basic and acidic residues" evidence="1">
    <location>
        <begin position="485"/>
        <end position="497"/>
    </location>
</feature>
<dbReference type="OrthoDB" id="8062037at2759"/>
<proteinExistence type="predicted"/>
<evidence type="ECO:0000313" key="2">
    <source>
        <dbReference type="EMBL" id="TPX13800.1"/>
    </source>
</evidence>
<comment type="caution">
    <text evidence="2">The sequence shown here is derived from an EMBL/GenBank/DDBJ whole genome shotgun (WGS) entry which is preliminary data.</text>
</comment>
<accession>A0A507BB24</accession>
<feature type="region of interest" description="Disordered" evidence="1">
    <location>
        <begin position="1"/>
        <end position="86"/>
    </location>
</feature>
<evidence type="ECO:0008006" key="4">
    <source>
        <dbReference type="Google" id="ProtNLM"/>
    </source>
</evidence>
<dbReference type="AlphaFoldDB" id="A0A507BB24"/>
<sequence>MHKPSTSKLPKPERSITNDTATSVPTATPYTSRRARAVAPAKPPPPTALLPPRKPDQTPAEPTAAAAAAAAGAKDDDGDDDEGTTAPPRVPFVCTFCHRVSADRPHALGRSARLACGPCRDAVLDLAICWVCGEVVYRGSECVSLGWCFWHAACYGCLFCGAKRVVRGASVGEVYRRRRPRSGVQGDEDEGAGGGGKRREVGEVPLCGYCAAGVEEQGLDGDGVVRKGLERVDAADGGLSRMRWEVLEKEKGRGKKDEREKKNESEKKTETRMPVGKARSKEVGNGRQRTGRVIEERLRRFQADGASSGVPAVRARDQPGCPVPLASTIYVSLHDPLGQPAFKPGLAKPVPRWMQYLPSNRGLRTIGGQPASPSVLDRHFPRHPRPDASMSYPSFAGHQGSSPDSRGQVQASAAFLSPTEADTYKSFILGRRSPLIREEPLVRPSSRQGVRTFVEDEGSAVTPSAYATPPEYPGSQLSGGEEDGISQKHTSEEETRTKRQPTHSRLQQPREAGKGNPLPRVISARATKVYRGTRELEPLGGPKTEIPPESNDRIMPSELRGQRRMASPSHSSEFLDRYGTRRPALPRTVRPAGVQMRQNKIKDNSASQY</sequence>